<dbReference type="AlphaFoldDB" id="C7LZW6"/>
<feature type="domain" description="PDZ" evidence="2">
    <location>
        <begin position="9"/>
        <end position="55"/>
    </location>
</feature>
<protein>
    <recommendedName>
        <fullName evidence="6">PDZ domain-containing protein</fullName>
    </recommendedName>
</protein>
<evidence type="ECO:0008006" key="6">
    <source>
        <dbReference type="Google" id="ProtNLM"/>
    </source>
</evidence>
<dbReference type="EMBL" id="CP001631">
    <property type="protein sequence ID" value="ACU54274.1"/>
    <property type="molecule type" value="Genomic_DNA"/>
</dbReference>
<dbReference type="SUPFAM" id="SSF50156">
    <property type="entry name" value="PDZ domain-like"/>
    <property type="match status" value="1"/>
</dbReference>
<dbReference type="InterPro" id="IPR041489">
    <property type="entry name" value="PDZ_6"/>
</dbReference>
<dbReference type="KEGG" id="afo:Afer_1348"/>
<dbReference type="RefSeq" id="WP_015798758.1">
    <property type="nucleotide sequence ID" value="NC_013124.1"/>
</dbReference>
<evidence type="ECO:0000313" key="4">
    <source>
        <dbReference type="EMBL" id="ACU54274.1"/>
    </source>
</evidence>
<dbReference type="Gene3D" id="2.30.42.10">
    <property type="match status" value="1"/>
</dbReference>
<organism evidence="4 5">
    <name type="scientific">Acidimicrobium ferrooxidans (strain DSM 10331 / JCM 15462 / NBRC 103882 / ICP)</name>
    <dbReference type="NCBI Taxonomy" id="525909"/>
    <lineage>
        <taxon>Bacteria</taxon>
        <taxon>Bacillati</taxon>
        <taxon>Actinomycetota</taxon>
        <taxon>Acidimicrobiia</taxon>
        <taxon>Acidimicrobiales</taxon>
        <taxon>Acidimicrobiaceae</taxon>
        <taxon>Acidimicrobium</taxon>
    </lineage>
</organism>
<dbReference type="SUPFAM" id="SSF102114">
    <property type="entry name" value="Radical SAM enzymes"/>
    <property type="match status" value="1"/>
</dbReference>
<dbReference type="eggNOG" id="COG1625">
    <property type="taxonomic scope" value="Bacteria"/>
</dbReference>
<dbReference type="Proteomes" id="UP000000771">
    <property type="component" value="Chromosome"/>
</dbReference>
<dbReference type="Pfam" id="PF17820">
    <property type="entry name" value="PDZ_6"/>
    <property type="match status" value="1"/>
</dbReference>
<dbReference type="InterPro" id="IPR045375">
    <property type="entry name" value="Put_radical_SAM-like_N"/>
</dbReference>
<dbReference type="Pfam" id="PF04459">
    <property type="entry name" value="DUF512"/>
    <property type="match status" value="1"/>
</dbReference>
<evidence type="ECO:0000259" key="3">
    <source>
        <dbReference type="Pfam" id="PF19238"/>
    </source>
</evidence>
<evidence type="ECO:0000313" key="5">
    <source>
        <dbReference type="Proteomes" id="UP000000771"/>
    </source>
</evidence>
<evidence type="ECO:0000259" key="1">
    <source>
        <dbReference type="Pfam" id="PF04459"/>
    </source>
</evidence>
<dbReference type="InterPro" id="IPR036034">
    <property type="entry name" value="PDZ_sf"/>
</dbReference>
<dbReference type="OrthoDB" id="9774724at2"/>
<dbReference type="HOGENOM" id="CLU_037396_0_0_11"/>
<sequence>MPRPHLLFVEPDSPAGRAGLAPGDVLVAVNGVEPRDVIEYRQLIDDADPVLEVERGGVSLEVAVDKAAGMPLGAELSDAVFDGVTTCDNHCEFCFIYQLPKGLRRTLYVKDDDYRLSFLYGNFTTLTRFTEADFERVVTERLGPLYVSVHATNPALRASMLRNPRGAVSLRWLVALVEAGVEVHAQVVLVPERNDADELEATLAELALLAPGLASIGVVPYGVSRFSREHLRAHTPDEARRAVEIIERYDRWARDRRAPRAWAADELYLVGGVEFPPLEDYAGLPQLENGIGLARAFEAEFLGARSPSTEPASGFFRAIEGAPALGYRATRVELSGRRRPGPATAVVTSSYGAAVLRPLLERHGYGDVRVVEVANEYFGGNVGVAGLLAGSDVARAVADAPEDRLLLPDVCLSGGRFIDGVALDELDPRLEVVATNGSALRWAIRVGRAA</sequence>
<gene>
    <name evidence="4" type="ordered locus">Afer_1348</name>
</gene>
<name>C7LZW6_ACIFD</name>
<evidence type="ECO:0000259" key="2">
    <source>
        <dbReference type="Pfam" id="PF17820"/>
    </source>
</evidence>
<feature type="domain" description="Putative radical SAM N-terminal" evidence="3">
    <location>
        <begin position="68"/>
        <end position="216"/>
    </location>
</feature>
<keyword evidence="5" id="KW-1185">Reference proteome</keyword>
<dbReference type="InterPro" id="IPR007549">
    <property type="entry name" value="DUF512"/>
</dbReference>
<reference evidence="4 5" key="1">
    <citation type="journal article" date="2009" name="Stand. Genomic Sci.">
        <title>Complete genome sequence of Acidimicrobium ferrooxidans type strain (ICP).</title>
        <authorList>
            <person name="Clum A."/>
            <person name="Nolan M."/>
            <person name="Lang E."/>
            <person name="Glavina Del Rio T."/>
            <person name="Tice H."/>
            <person name="Copeland A."/>
            <person name="Cheng J.F."/>
            <person name="Lucas S."/>
            <person name="Chen F."/>
            <person name="Bruce D."/>
            <person name="Goodwin L."/>
            <person name="Pitluck S."/>
            <person name="Ivanova N."/>
            <person name="Mavrommatis K."/>
            <person name="Mikhailova N."/>
            <person name="Pati A."/>
            <person name="Chen A."/>
            <person name="Palaniappan K."/>
            <person name="Goker M."/>
            <person name="Spring S."/>
            <person name="Land M."/>
            <person name="Hauser L."/>
            <person name="Chang Y.J."/>
            <person name="Jeffries C.C."/>
            <person name="Chain P."/>
            <person name="Bristow J."/>
            <person name="Eisen J.A."/>
            <person name="Markowitz V."/>
            <person name="Hugenholtz P."/>
            <person name="Kyrpides N.C."/>
            <person name="Klenk H.P."/>
            <person name="Lapidus A."/>
        </authorList>
    </citation>
    <scope>NUCLEOTIDE SEQUENCE [LARGE SCALE GENOMIC DNA]</scope>
    <source>
        <strain evidence="5">DSM 10331 / JCM 15462 / NBRC 103882 / ICP</strain>
    </source>
</reference>
<accession>C7LZW6</accession>
<dbReference type="Pfam" id="PF19238">
    <property type="entry name" value="Radical_SAM_2"/>
    <property type="match status" value="1"/>
</dbReference>
<feature type="domain" description="DUF512" evidence="1">
    <location>
        <begin position="219"/>
        <end position="432"/>
    </location>
</feature>
<dbReference type="STRING" id="525909.Afer_1348"/>
<proteinExistence type="predicted"/>
<dbReference type="InterPro" id="IPR058240">
    <property type="entry name" value="rSAM_sf"/>
</dbReference>